<dbReference type="EMBL" id="JAQQXP010000005">
    <property type="protein sequence ID" value="MDC8833065.1"/>
    <property type="molecule type" value="Genomic_DNA"/>
</dbReference>
<keyword evidence="2" id="KW-1185">Reference proteome</keyword>
<dbReference type="Proteomes" id="UP001218788">
    <property type="component" value="Unassembled WGS sequence"/>
</dbReference>
<sequence>MNCILYLHGFLSSPHSIKAQQTRAYLQNQHPDVEFICPELSNSPARLAAQLNDLLTQQPKILTQGLRVIGSSMGGYLATWLVEQFGGRAVLINPAVKPFELLQDYLGEHENPYTNKRFILRSDDIDHIRDFYQPVLANPQRYHVLLQTGDETLDYRLAAAHYEGASVCIEQGGDHSFVGYEDHLGEIMRFLQGRQD</sequence>
<evidence type="ECO:0000313" key="1">
    <source>
        <dbReference type="EMBL" id="MDC8833065.1"/>
    </source>
</evidence>
<dbReference type="Gene3D" id="3.40.50.1820">
    <property type="entry name" value="alpha/beta hydrolase"/>
    <property type="match status" value="1"/>
</dbReference>
<dbReference type="PANTHER" id="PTHR35602">
    <property type="entry name" value="ESTERASE YQIA-RELATED"/>
    <property type="match status" value="1"/>
</dbReference>
<gene>
    <name evidence="1" type="ORF">OIK42_20100</name>
</gene>
<dbReference type="InterPro" id="IPR008886">
    <property type="entry name" value="UPF0227/Esterase_YqiA"/>
</dbReference>
<dbReference type="PANTHER" id="PTHR35602:SF3">
    <property type="entry name" value="ESTERASE YQIA"/>
    <property type="match status" value="1"/>
</dbReference>
<comment type="caution">
    <text evidence="1">The sequence shown here is derived from an EMBL/GenBank/DDBJ whole genome shotgun (WGS) entry which is preliminary data.</text>
</comment>
<protein>
    <submittedName>
        <fullName evidence="1">Esterase YqiA</fullName>
    </submittedName>
</protein>
<dbReference type="SUPFAM" id="SSF53474">
    <property type="entry name" value="alpha/beta-Hydrolases"/>
    <property type="match status" value="1"/>
</dbReference>
<proteinExistence type="predicted"/>
<dbReference type="Pfam" id="PF05728">
    <property type="entry name" value="UPF0227"/>
    <property type="match status" value="1"/>
</dbReference>
<dbReference type="RefSeq" id="WP_273642985.1">
    <property type="nucleotide sequence ID" value="NZ_JAQQXP010000005.1"/>
</dbReference>
<name>A0ABT5L7N9_9ALTE</name>
<reference evidence="1 2" key="1">
    <citation type="submission" date="2022-10" db="EMBL/GenBank/DDBJ databases">
        <title>Alteromonas sp. chi3 Genome sequencing.</title>
        <authorList>
            <person name="Park S."/>
        </authorList>
    </citation>
    <scope>NUCLEOTIDE SEQUENCE [LARGE SCALE GENOMIC DNA]</scope>
    <source>
        <strain evidence="2">chi3</strain>
    </source>
</reference>
<evidence type="ECO:0000313" key="2">
    <source>
        <dbReference type="Proteomes" id="UP001218788"/>
    </source>
</evidence>
<organism evidence="1 2">
    <name type="scientific">Alteromonas gilva</name>
    <dbReference type="NCBI Taxonomy" id="2987522"/>
    <lineage>
        <taxon>Bacteria</taxon>
        <taxon>Pseudomonadati</taxon>
        <taxon>Pseudomonadota</taxon>
        <taxon>Gammaproteobacteria</taxon>
        <taxon>Alteromonadales</taxon>
        <taxon>Alteromonadaceae</taxon>
        <taxon>Alteromonas/Salinimonas group</taxon>
        <taxon>Alteromonas</taxon>
    </lineage>
</organism>
<dbReference type="InterPro" id="IPR029058">
    <property type="entry name" value="AB_hydrolase_fold"/>
</dbReference>
<accession>A0ABT5L7N9</accession>